<comment type="caution">
    <text evidence="2">The sequence shown here is derived from an EMBL/GenBank/DDBJ whole genome shotgun (WGS) entry which is preliminary data.</text>
</comment>
<dbReference type="PROSITE" id="PS51186">
    <property type="entry name" value="GNAT"/>
    <property type="match status" value="1"/>
</dbReference>
<dbReference type="InterPro" id="IPR000182">
    <property type="entry name" value="GNAT_dom"/>
</dbReference>
<dbReference type="EMBL" id="VSSQ01008205">
    <property type="protein sequence ID" value="MPM38200.1"/>
    <property type="molecule type" value="Genomic_DNA"/>
</dbReference>
<gene>
    <name evidence="2" type="ORF">SDC9_84829</name>
</gene>
<dbReference type="AlphaFoldDB" id="A0A644ZBD5"/>
<name>A0A644ZBD5_9ZZZZ</name>
<dbReference type="CDD" id="cd04301">
    <property type="entry name" value="NAT_SF"/>
    <property type="match status" value="1"/>
</dbReference>
<dbReference type="Gene3D" id="3.40.630.30">
    <property type="match status" value="1"/>
</dbReference>
<sequence>MEIKTIKKLFDFSFPVTRKNFVQFLFDHLQPYGDPKEDIEKCIDYALLDNRHAGGFILAAVEEDKIVGGLVVNLTGMKGYIPENIIVYVAVDKQMRGKGTGRLLIEKAISMCDGNVKLHVEYDNPAKRLYERIGFTTKYAEMRFEKK</sequence>
<accession>A0A644ZBD5</accession>
<evidence type="ECO:0000259" key="1">
    <source>
        <dbReference type="PROSITE" id="PS51186"/>
    </source>
</evidence>
<dbReference type="SUPFAM" id="SSF55729">
    <property type="entry name" value="Acyl-CoA N-acyltransferases (Nat)"/>
    <property type="match status" value="1"/>
</dbReference>
<protein>
    <recommendedName>
        <fullName evidence="1">N-acetyltransferase domain-containing protein</fullName>
    </recommendedName>
</protein>
<dbReference type="GO" id="GO:0016747">
    <property type="term" value="F:acyltransferase activity, transferring groups other than amino-acyl groups"/>
    <property type="evidence" value="ECO:0007669"/>
    <property type="project" value="InterPro"/>
</dbReference>
<dbReference type="InterPro" id="IPR016181">
    <property type="entry name" value="Acyl_CoA_acyltransferase"/>
</dbReference>
<dbReference type="Pfam" id="PF13508">
    <property type="entry name" value="Acetyltransf_7"/>
    <property type="match status" value="1"/>
</dbReference>
<feature type="domain" description="N-acetyltransferase" evidence="1">
    <location>
        <begin position="1"/>
        <end position="147"/>
    </location>
</feature>
<organism evidence="2">
    <name type="scientific">bioreactor metagenome</name>
    <dbReference type="NCBI Taxonomy" id="1076179"/>
    <lineage>
        <taxon>unclassified sequences</taxon>
        <taxon>metagenomes</taxon>
        <taxon>ecological metagenomes</taxon>
    </lineage>
</organism>
<evidence type="ECO:0000313" key="2">
    <source>
        <dbReference type="EMBL" id="MPM38200.1"/>
    </source>
</evidence>
<proteinExistence type="predicted"/>
<reference evidence="2" key="1">
    <citation type="submission" date="2019-08" db="EMBL/GenBank/DDBJ databases">
        <authorList>
            <person name="Kucharzyk K."/>
            <person name="Murdoch R.W."/>
            <person name="Higgins S."/>
            <person name="Loffler F."/>
        </authorList>
    </citation>
    <scope>NUCLEOTIDE SEQUENCE</scope>
</reference>